<feature type="non-terminal residue" evidence="1">
    <location>
        <position position="25"/>
    </location>
</feature>
<dbReference type="AlphaFoldDB" id="A0A819S7I4"/>
<dbReference type="EMBL" id="CAJOBD010005993">
    <property type="protein sequence ID" value="CAF4048265.1"/>
    <property type="molecule type" value="Genomic_DNA"/>
</dbReference>
<accession>A0A819S7I4</accession>
<gene>
    <name evidence="1" type="ORF">JBS370_LOCUS28893</name>
</gene>
<name>A0A819S7I4_9BILA</name>
<protein>
    <submittedName>
        <fullName evidence="1">Uncharacterized protein</fullName>
    </submittedName>
</protein>
<sequence>MLLFKSVRSSSALVHHVLLTVGTTS</sequence>
<proteinExistence type="predicted"/>
<evidence type="ECO:0000313" key="2">
    <source>
        <dbReference type="Proteomes" id="UP000663836"/>
    </source>
</evidence>
<reference evidence="1" key="1">
    <citation type="submission" date="2021-02" db="EMBL/GenBank/DDBJ databases">
        <authorList>
            <person name="Nowell W R."/>
        </authorList>
    </citation>
    <scope>NUCLEOTIDE SEQUENCE</scope>
</reference>
<comment type="caution">
    <text evidence="1">The sequence shown here is derived from an EMBL/GenBank/DDBJ whole genome shotgun (WGS) entry which is preliminary data.</text>
</comment>
<dbReference type="Proteomes" id="UP000663836">
    <property type="component" value="Unassembled WGS sequence"/>
</dbReference>
<evidence type="ECO:0000313" key="1">
    <source>
        <dbReference type="EMBL" id="CAF4048265.1"/>
    </source>
</evidence>
<organism evidence="1 2">
    <name type="scientific">Rotaria sordida</name>
    <dbReference type="NCBI Taxonomy" id="392033"/>
    <lineage>
        <taxon>Eukaryota</taxon>
        <taxon>Metazoa</taxon>
        <taxon>Spiralia</taxon>
        <taxon>Gnathifera</taxon>
        <taxon>Rotifera</taxon>
        <taxon>Eurotatoria</taxon>
        <taxon>Bdelloidea</taxon>
        <taxon>Philodinida</taxon>
        <taxon>Philodinidae</taxon>
        <taxon>Rotaria</taxon>
    </lineage>
</organism>